<dbReference type="EMBL" id="JAGIOD010000001">
    <property type="protein sequence ID" value="MBP2380464.1"/>
    <property type="molecule type" value="Genomic_DNA"/>
</dbReference>
<dbReference type="InterPro" id="IPR000515">
    <property type="entry name" value="MetI-like"/>
</dbReference>
<keyword evidence="6" id="KW-0029">Amino-acid transport</keyword>
<evidence type="ECO:0000256" key="5">
    <source>
        <dbReference type="ARBA" id="ARBA00022692"/>
    </source>
</evidence>
<dbReference type="InterPro" id="IPR010065">
    <property type="entry name" value="AA_ABC_transptr_permease_3TM"/>
</dbReference>
<evidence type="ECO:0000256" key="8">
    <source>
        <dbReference type="ARBA" id="ARBA00023136"/>
    </source>
</evidence>
<accession>A0ABS4WW81</accession>
<gene>
    <name evidence="12" type="ORF">JOF43_000421</name>
</gene>
<dbReference type="InterPro" id="IPR043429">
    <property type="entry name" value="ArtM/GltK/GlnP/TcyL/YhdX-like"/>
</dbReference>
<comment type="similarity">
    <text evidence="2">Belongs to the binding-protein-dependent transport system permease family. HisMQ subfamily.</text>
</comment>
<evidence type="ECO:0000256" key="3">
    <source>
        <dbReference type="ARBA" id="ARBA00022448"/>
    </source>
</evidence>
<evidence type="ECO:0000256" key="1">
    <source>
        <dbReference type="ARBA" id="ARBA00004651"/>
    </source>
</evidence>
<reference evidence="12 13" key="1">
    <citation type="submission" date="2021-03" db="EMBL/GenBank/DDBJ databases">
        <title>Sequencing the genomes of 1000 actinobacteria strains.</title>
        <authorList>
            <person name="Klenk H.-P."/>
        </authorList>
    </citation>
    <scope>NUCLEOTIDE SEQUENCE [LARGE SCALE GENOMIC DNA]</scope>
    <source>
        <strain evidence="12 13">DSM 14566</strain>
    </source>
</reference>
<evidence type="ECO:0000256" key="2">
    <source>
        <dbReference type="ARBA" id="ARBA00010072"/>
    </source>
</evidence>
<feature type="compositionally biased region" description="Basic and acidic residues" evidence="10">
    <location>
        <begin position="215"/>
        <end position="225"/>
    </location>
</feature>
<organism evidence="12 13">
    <name type="scientific">Brachybacterium sacelli</name>
    <dbReference type="NCBI Taxonomy" id="173364"/>
    <lineage>
        <taxon>Bacteria</taxon>
        <taxon>Bacillati</taxon>
        <taxon>Actinomycetota</taxon>
        <taxon>Actinomycetes</taxon>
        <taxon>Micrococcales</taxon>
        <taxon>Dermabacteraceae</taxon>
        <taxon>Brachybacterium</taxon>
    </lineage>
</organism>
<dbReference type="SUPFAM" id="SSF161098">
    <property type="entry name" value="MetI-like"/>
    <property type="match status" value="1"/>
</dbReference>
<dbReference type="NCBIfam" id="TIGR01726">
    <property type="entry name" value="HEQRo_perm_3TM"/>
    <property type="match status" value="1"/>
</dbReference>
<feature type="transmembrane region" description="Helical" evidence="9">
    <location>
        <begin position="182"/>
        <end position="206"/>
    </location>
</feature>
<feature type="transmembrane region" description="Helical" evidence="9">
    <location>
        <begin position="51"/>
        <end position="75"/>
    </location>
</feature>
<comment type="subcellular location">
    <subcellularLocation>
        <location evidence="1 9">Cell membrane</location>
        <topology evidence="1 9">Multi-pass membrane protein</topology>
    </subcellularLocation>
</comment>
<evidence type="ECO:0000256" key="6">
    <source>
        <dbReference type="ARBA" id="ARBA00022970"/>
    </source>
</evidence>
<evidence type="ECO:0000256" key="9">
    <source>
        <dbReference type="RuleBase" id="RU363032"/>
    </source>
</evidence>
<keyword evidence="3 9" id="KW-0813">Transport</keyword>
<evidence type="ECO:0000313" key="13">
    <source>
        <dbReference type="Proteomes" id="UP001519290"/>
    </source>
</evidence>
<keyword evidence="5 9" id="KW-0812">Transmembrane</keyword>
<evidence type="ECO:0000259" key="11">
    <source>
        <dbReference type="PROSITE" id="PS50928"/>
    </source>
</evidence>
<dbReference type="RefSeq" id="WP_209898413.1">
    <property type="nucleotide sequence ID" value="NZ_BAAAJW010000008.1"/>
</dbReference>
<keyword evidence="4" id="KW-1003">Cell membrane</keyword>
<evidence type="ECO:0000256" key="10">
    <source>
        <dbReference type="SAM" id="MobiDB-lite"/>
    </source>
</evidence>
<dbReference type="Pfam" id="PF00528">
    <property type="entry name" value="BPD_transp_1"/>
    <property type="match status" value="1"/>
</dbReference>
<dbReference type="Gene3D" id="1.10.3720.10">
    <property type="entry name" value="MetI-like"/>
    <property type="match status" value="1"/>
</dbReference>
<keyword evidence="8 9" id="KW-0472">Membrane</keyword>
<feature type="region of interest" description="Disordered" evidence="10">
    <location>
        <begin position="211"/>
        <end position="233"/>
    </location>
</feature>
<feature type="domain" description="ABC transmembrane type-1" evidence="11">
    <location>
        <begin position="15"/>
        <end position="195"/>
    </location>
</feature>
<dbReference type="PANTHER" id="PTHR30614:SF37">
    <property type="entry name" value="AMINO-ACID ABC TRANSPORTER PERMEASE PROTEIN YHDX-RELATED"/>
    <property type="match status" value="1"/>
</dbReference>
<dbReference type="CDD" id="cd06261">
    <property type="entry name" value="TM_PBP2"/>
    <property type="match status" value="1"/>
</dbReference>
<feature type="transmembrane region" description="Helical" evidence="9">
    <location>
        <begin position="148"/>
        <end position="170"/>
    </location>
</feature>
<evidence type="ECO:0000313" key="12">
    <source>
        <dbReference type="EMBL" id="MBP2380464.1"/>
    </source>
</evidence>
<feature type="transmembrane region" description="Helical" evidence="9">
    <location>
        <begin position="15"/>
        <end position="39"/>
    </location>
</feature>
<keyword evidence="7 9" id="KW-1133">Transmembrane helix</keyword>
<dbReference type="PROSITE" id="PS50928">
    <property type="entry name" value="ABC_TM1"/>
    <property type="match status" value="1"/>
</dbReference>
<keyword evidence="13" id="KW-1185">Reference proteome</keyword>
<sequence>MEAIAENTPLLLQGIAYTVALTLLGYVLALVVGTALAVCRVSPIPPLRWAATVYVEIFRNIPLLSLLILISFGLPDVGLRLPYFWCGVLGLTLSSAAFVCENVRSGINTVPVGHAEAARSIGLGFFGTLRYVVLPQAFRTMIQPLVNVFIGTVIGSALCSAIAVSEITWVTQTLNIQYAQAVLMFLVAGAVYLGMSLGGAALGGALERAVSPGGDSERGRDRKALDVTAGAQA</sequence>
<comment type="caution">
    <text evidence="12">The sequence shown here is derived from an EMBL/GenBank/DDBJ whole genome shotgun (WGS) entry which is preliminary data.</text>
</comment>
<name>A0ABS4WW81_9MICO</name>
<feature type="transmembrane region" description="Helical" evidence="9">
    <location>
        <begin position="81"/>
        <end position="100"/>
    </location>
</feature>
<evidence type="ECO:0000256" key="7">
    <source>
        <dbReference type="ARBA" id="ARBA00022989"/>
    </source>
</evidence>
<proteinExistence type="inferred from homology"/>
<dbReference type="InterPro" id="IPR035906">
    <property type="entry name" value="MetI-like_sf"/>
</dbReference>
<feature type="transmembrane region" description="Helical" evidence="9">
    <location>
        <begin position="121"/>
        <end position="142"/>
    </location>
</feature>
<dbReference type="PANTHER" id="PTHR30614">
    <property type="entry name" value="MEMBRANE COMPONENT OF AMINO ACID ABC TRANSPORTER"/>
    <property type="match status" value="1"/>
</dbReference>
<protein>
    <submittedName>
        <fullName evidence="12">Glutamate transport system permease protein</fullName>
    </submittedName>
</protein>
<dbReference type="Proteomes" id="UP001519290">
    <property type="component" value="Unassembled WGS sequence"/>
</dbReference>
<evidence type="ECO:0000256" key="4">
    <source>
        <dbReference type="ARBA" id="ARBA00022475"/>
    </source>
</evidence>